<accession>A0A7K7BJK4</accession>
<reference evidence="5 6" key="1">
    <citation type="submission" date="2019-09" db="EMBL/GenBank/DDBJ databases">
        <title>Bird 10,000 Genomes (B10K) Project - Family phase.</title>
        <authorList>
            <person name="Zhang G."/>
        </authorList>
    </citation>
    <scope>NUCLEOTIDE SEQUENCE [LARGE SCALE GENOMIC DNA]</scope>
    <source>
        <strain evidence="5">B10K-MSB-03</strain>
    </source>
</reference>
<dbReference type="Gene3D" id="2.60.40.60">
    <property type="entry name" value="Cadherins"/>
    <property type="match status" value="1"/>
</dbReference>
<dbReference type="AlphaFoldDB" id="A0A7K7BJK4"/>
<comment type="caution">
    <text evidence="5">The sequence shown here is derived from an EMBL/GenBank/DDBJ whole genome shotgun (WGS) entry which is preliminary data.</text>
</comment>
<keyword evidence="3" id="KW-0325">Glycoprotein</keyword>
<evidence type="ECO:0000313" key="6">
    <source>
        <dbReference type="Proteomes" id="UP000531938"/>
    </source>
</evidence>
<feature type="domain" description="Cadherin N-terminal" evidence="4">
    <location>
        <begin position="1"/>
        <end position="65"/>
    </location>
</feature>
<feature type="non-terminal residue" evidence="5">
    <location>
        <position position="67"/>
    </location>
</feature>
<evidence type="ECO:0000256" key="2">
    <source>
        <dbReference type="ARBA" id="ARBA00023136"/>
    </source>
</evidence>
<proteinExistence type="predicted"/>
<dbReference type="EMBL" id="VZSH01000800">
    <property type="protein sequence ID" value="NWY08358.1"/>
    <property type="molecule type" value="Genomic_DNA"/>
</dbReference>
<keyword evidence="6" id="KW-1185">Reference proteome</keyword>
<dbReference type="InterPro" id="IPR013164">
    <property type="entry name" value="Cadherin_N"/>
</dbReference>
<dbReference type="Proteomes" id="UP000531938">
    <property type="component" value="Unassembled WGS sequence"/>
</dbReference>
<dbReference type="SUPFAM" id="SSF49313">
    <property type="entry name" value="Cadherin-like"/>
    <property type="match status" value="1"/>
</dbReference>
<protein>
    <submittedName>
        <fullName evidence="5">PCDG7 protein</fullName>
    </submittedName>
</protein>
<dbReference type="InterPro" id="IPR015919">
    <property type="entry name" value="Cadherin-like_sf"/>
</dbReference>
<comment type="subcellular location">
    <subcellularLocation>
        <location evidence="1">Membrane</location>
    </subcellularLocation>
</comment>
<keyword evidence="2" id="KW-0472">Membrane</keyword>
<evidence type="ECO:0000256" key="1">
    <source>
        <dbReference type="ARBA" id="ARBA00004370"/>
    </source>
</evidence>
<name>A0A7K7BJK4_9AVES</name>
<organism evidence="5 6">
    <name type="scientific">Nothoprocta ornata</name>
    <dbReference type="NCBI Taxonomy" id="83376"/>
    <lineage>
        <taxon>Eukaryota</taxon>
        <taxon>Metazoa</taxon>
        <taxon>Chordata</taxon>
        <taxon>Craniata</taxon>
        <taxon>Vertebrata</taxon>
        <taxon>Euteleostomi</taxon>
        <taxon>Archelosauria</taxon>
        <taxon>Archosauria</taxon>
        <taxon>Dinosauria</taxon>
        <taxon>Saurischia</taxon>
        <taxon>Theropoda</taxon>
        <taxon>Coelurosauria</taxon>
        <taxon>Aves</taxon>
        <taxon>Palaeognathae</taxon>
        <taxon>Tinamiformes</taxon>
        <taxon>Tinamidae</taxon>
        <taxon>Nothoprocta</taxon>
    </lineage>
</organism>
<evidence type="ECO:0000313" key="5">
    <source>
        <dbReference type="EMBL" id="NWY08358.1"/>
    </source>
</evidence>
<evidence type="ECO:0000256" key="3">
    <source>
        <dbReference type="ARBA" id="ARBA00023180"/>
    </source>
</evidence>
<dbReference type="GO" id="GO:0016020">
    <property type="term" value="C:membrane"/>
    <property type="evidence" value="ECO:0007669"/>
    <property type="project" value="UniProtKB-SubCell"/>
</dbReference>
<dbReference type="GO" id="GO:0005509">
    <property type="term" value="F:calcium ion binding"/>
    <property type="evidence" value="ECO:0007669"/>
    <property type="project" value="InterPro"/>
</dbReference>
<evidence type="ECO:0000259" key="4">
    <source>
        <dbReference type="Pfam" id="PF08266"/>
    </source>
</evidence>
<dbReference type="Pfam" id="PF08266">
    <property type="entry name" value="Cadherin_2"/>
    <property type="match status" value="1"/>
</dbReference>
<sequence>VAKDLGLELSALHDRGARVISEGRRQYFSFNEKSGYLVTAERIDREQVCRSMEKCILRCEMIVEDEM</sequence>
<gene>
    <name evidence="5" type="primary">Pcdhga7_1</name>
    <name evidence="5" type="ORF">NOTORN_R14682</name>
</gene>
<feature type="non-terminal residue" evidence="5">
    <location>
        <position position="1"/>
    </location>
</feature>